<name>A0A1E3QMB8_9ASCO</name>
<proteinExistence type="predicted"/>
<dbReference type="Proteomes" id="UP000094336">
    <property type="component" value="Unassembled WGS sequence"/>
</dbReference>
<evidence type="ECO:0000313" key="2">
    <source>
        <dbReference type="Proteomes" id="UP000094336"/>
    </source>
</evidence>
<gene>
    <name evidence="1" type="ORF">BABINDRAFT_162525</name>
</gene>
<organism evidence="1 2">
    <name type="scientific">Babjeviella inositovora NRRL Y-12698</name>
    <dbReference type="NCBI Taxonomy" id="984486"/>
    <lineage>
        <taxon>Eukaryota</taxon>
        <taxon>Fungi</taxon>
        <taxon>Dikarya</taxon>
        <taxon>Ascomycota</taxon>
        <taxon>Saccharomycotina</taxon>
        <taxon>Pichiomycetes</taxon>
        <taxon>Serinales incertae sedis</taxon>
        <taxon>Babjeviella</taxon>
    </lineage>
</organism>
<protein>
    <submittedName>
        <fullName evidence="1">Uncharacterized protein</fullName>
    </submittedName>
</protein>
<dbReference type="GeneID" id="30147246"/>
<accession>A0A1E3QMB8</accession>
<keyword evidence="2" id="KW-1185">Reference proteome</keyword>
<reference evidence="2" key="1">
    <citation type="submission" date="2016-05" db="EMBL/GenBank/DDBJ databases">
        <title>Comparative genomics of biotechnologically important yeasts.</title>
        <authorList>
            <consortium name="DOE Joint Genome Institute"/>
            <person name="Riley R."/>
            <person name="Haridas S."/>
            <person name="Wolfe K.H."/>
            <person name="Lopes M.R."/>
            <person name="Hittinger C.T."/>
            <person name="Goker M."/>
            <person name="Salamov A."/>
            <person name="Wisecaver J."/>
            <person name="Long T.M."/>
            <person name="Aerts A.L."/>
            <person name="Barry K."/>
            <person name="Choi C."/>
            <person name="Clum A."/>
            <person name="Coughlan A.Y."/>
            <person name="Deshpande S."/>
            <person name="Douglass A.P."/>
            <person name="Hanson S.J."/>
            <person name="Klenk H.-P."/>
            <person name="Labutti K."/>
            <person name="Lapidus A."/>
            <person name="Lindquist E."/>
            <person name="Lipzen A."/>
            <person name="Meier-Kolthoff J.P."/>
            <person name="Ohm R.A."/>
            <person name="Otillar R.P."/>
            <person name="Pangilinan J."/>
            <person name="Peng Y."/>
            <person name="Rokas A."/>
            <person name="Rosa C.A."/>
            <person name="Scheuner C."/>
            <person name="Sibirny A.A."/>
            <person name="Slot J.C."/>
            <person name="Stielow J.B."/>
            <person name="Sun H."/>
            <person name="Kurtzman C.P."/>
            <person name="Blackwell M."/>
            <person name="Grigoriev I.V."/>
            <person name="Jeffries T.W."/>
        </authorList>
    </citation>
    <scope>NUCLEOTIDE SEQUENCE [LARGE SCALE GENOMIC DNA]</scope>
    <source>
        <strain evidence="2">NRRL Y-12698</strain>
    </source>
</reference>
<evidence type="ECO:0000313" key="1">
    <source>
        <dbReference type="EMBL" id="ODQ78849.1"/>
    </source>
</evidence>
<sequence length="81" mass="9164">MGYKLLGGNTTIYCRGGKSITTFRYPSVPAFRTYLASSINRACGSLQYVITRLRDPFVYFPPPYASIELKSNLAHPYFKSE</sequence>
<dbReference type="EMBL" id="KV454434">
    <property type="protein sequence ID" value="ODQ78849.1"/>
    <property type="molecule type" value="Genomic_DNA"/>
</dbReference>
<dbReference type="RefSeq" id="XP_018984177.1">
    <property type="nucleotide sequence ID" value="XM_019129393.1"/>
</dbReference>
<dbReference type="AlphaFoldDB" id="A0A1E3QMB8"/>